<dbReference type="EMBL" id="CAUOFW020008232">
    <property type="protein sequence ID" value="CAK9182070.1"/>
    <property type="molecule type" value="Genomic_DNA"/>
</dbReference>
<organism evidence="2 3">
    <name type="scientific">Ilex paraguariensis</name>
    <name type="common">yerba mate</name>
    <dbReference type="NCBI Taxonomy" id="185542"/>
    <lineage>
        <taxon>Eukaryota</taxon>
        <taxon>Viridiplantae</taxon>
        <taxon>Streptophyta</taxon>
        <taxon>Embryophyta</taxon>
        <taxon>Tracheophyta</taxon>
        <taxon>Spermatophyta</taxon>
        <taxon>Magnoliopsida</taxon>
        <taxon>eudicotyledons</taxon>
        <taxon>Gunneridae</taxon>
        <taxon>Pentapetalae</taxon>
        <taxon>asterids</taxon>
        <taxon>campanulids</taxon>
        <taxon>Aquifoliales</taxon>
        <taxon>Aquifoliaceae</taxon>
        <taxon>Ilex</taxon>
    </lineage>
</organism>
<dbReference type="Proteomes" id="UP001642360">
    <property type="component" value="Unassembled WGS sequence"/>
</dbReference>
<protein>
    <submittedName>
        <fullName evidence="2">Uncharacterized protein</fullName>
    </submittedName>
</protein>
<reference evidence="2 3" key="1">
    <citation type="submission" date="2024-02" db="EMBL/GenBank/DDBJ databases">
        <authorList>
            <person name="Vignale AGUSTIN F."/>
            <person name="Sosa J E."/>
            <person name="Modenutti C."/>
        </authorList>
    </citation>
    <scope>NUCLEOTIDE SEQUENCE [LARGE SCALE GENOMIC DNA]</scope>
</reference>
<keyword evidence="3" id="KW-1185">Reference proteome</keyword>
<proteinExistence type="predicted"/>
<sequence>MNHLSWVEKGRANSNAEVSYKGALNRQGNGVPVAPLDIPDDDSEASPAEPMSGKSGMNARIHSNHEGCQAALSSPPSGGYSLIVVVNLLNGPIDRKLVLLPDRNSLTSFIKSLANI</sequence>
<feature type="region of interest" description="Disordered" evidence="1">
    <location>
        <begin position="26"/>
        <end position="74"/>
    </location>
</feature>
<evidence type="ECO:0000313" key="3">
    <source>
        <dbReference type="Proteomes" id="UP001642360"/>
    </source>
</evidence>
<dbReference type="AlphaFoldDB" id="A0ABC8UM37"/>
<gene>
    <name evidence="2" type="ORF">ILEXP_LOCUS52203</name>
</gene>
<name>A0ABC8UM37_9AQUA</name>
<comment type="caution">
    <text evidence="2">The sequence shown here is derived from an EMBL/GenBank/DDBJ whole genome shotgun (WGS) entry which is preliminary data.</text>
</comment>
<accession>A0ABC8UM37</accession>
<evidence type="ECO:0000256" key="1">
    <source>
        <dbReference type="SAM" id="MobiDB-lite"/>
    </source>
</evidence>
<evidence type="ECO:0000313" key="2">
    <source>
        <dbReference type="EMBL" id="CAK9182070.1"/>
    </source>
</evidence>